<keyword evidence="6" id="KW-0963">Cytoplasm</keyword>
<dbReference type="GO" id="GO:0016236">
    <property type="term" value="P:macroautophagy"/>
    <property type="evidence" value="ECO:0007669"/>
    <property type="project" value="UniProtKB-ARBA"/>
</dbReference>
<dbReference type="Gene3D" id="2.10.25.10">
    <property type="entry name" value="Laminin"/>
    <property type="match status" value="19"/>
</dbReference>
<dbReference type="FunFam" id="2.10.25.10:FF:000209">
    <property type="entry name" value="Laminin subunit alpha 5"/>
    <property type="match status" value="1"/>
</dbReference>
<dbReference type="GO" id="GO:1990316">
    <property type="term" value="C:Atg1/ULK1 kinase complex"/>
    <property type="evidence" value="ECO:0007669"/>
    <property type="project" value="UniProtKB-ARBA"/>
</dbReference>
<keyword evidence="16 27" id="KW-1015">Disulfide bond</keyword>
<feature type="disulfide bond" evidence="27">
    <location>
        <begin position="1518"/>
        <end position="1530"/>
    </location>
</feature>
<dbReference type="InterPro" id="IPR001791">
    <property type="entry name" value="Laminin_G"/>
</dbReference>
<evidence type="ECO:0000256" key="11">
    <source>
        <dbReference type="ARBA" id="ARBA00022737"/>
    </source>
</evidence>
<keyword evidence="7" id="KW-0964">Secreted</keyword>
<feature type="disulfide bond" evidence="27">
    <location>
        <begin position="2452"/>
        <end position="2461"/>
    </location>
</feature>
<feature type="disulfide bond" evidence="27">
    <location>
        <begin position="2528"/>
        <end position="2540"/>
    </location>
</feature>
<dbReference type="GO" id="GO:0048468">
    <property type="term" value="P:cell development"/>
    <property type="evidence" value="ECO:0007669"/>
    <property type="project" value="UniProtKB-ARBA"/>
</dbReference>
<dbReference type="FunFam" id="2.10.25.10:FF:000083">
    <property type="entry name" value="Laminin subunit alpha"/>
    <property type="match status" value="1"/>
</dbReference>
<evidence type="ECO:0000259" key="30">
    <source>
        <dbReference type="PROSITE" id="PS50025"/>
    </source>
</evidence>
<dbReference type="SMART" id="SM00180">
    <property type="entry name" value="EGF_Lam"/>
    <property type="match status" value="22"/>
</dbReference>
<evidence type="ECO:0000256" key="26">
    <source>
        <dbReference type="PROSITE-ProRule" id="PRU00122"/>
    </source>
</evidence>
<dbReference type="PROSITE" id="PS50027">
    <property type="entry name" value="EGF_LAM_2"/>
    <property type="match status" value="13"/>
</dbReference>
<evidence type="ECO:0000256" key="22">
    <source>
        <dbReference type="ARBA" id="ARBA00023306"/>
    </source>
</evidence>
<feature type="region of interest" description="Disordered" evidence="29">
    <location>
        <begin position="3472"/>
        <end position="3503"/>
    </location>
</feature>
<dbReference type="InterPro" id="IPR050440">
    <property type="entry name" value="Laminin/Netrin_ECM"/>
</dbReference>
<keyword evidence="10" id="KW-0732">Signal</keyword>
<dbReference type="InterPro" id="IPR056863">
    <property type="entry name" value="LMN_ATRN_NET-like_EGF"/>
</dbReference>
<gene>
    <name evidence="34" type="ORF">V9T40_004697</name>
</gene>
<dbReference type="Pfam" id="PF00053">
    <property type="entry name" value="EGF_laminin"/>
    <property type="match status" value="19"/>
</dbReference>
<feature type="domain" description="Laminin G" evidence="30">
    <location>
        <begin position="3893"/>
        <end position="4065"/>
    </location>
</feature>
<keyword evidence="20" id="KW-0539">Nucleus</keyword>
<dbReference type="FunFam" id="2.10.25.10:FF:000011">
    <property type="entry name" value="Cadherin EGF LAG seven-pass G-type receptor"/>
    <property type="match status" value="1"/>
</dbReference>
<dbReference type="GO" id="GO:0005829">
    <property type="term" value="C:cytosol"/>
    <property type="evidence" value="ECO:0007669"/>
    <property type="project" value="UniProtKB-SubCell"/>
</dbReference>
<feature type="disulfide bond" evidence="27">
    <location>
        <begin position="1564"/>
        <end position="1576"/>
    </location>
</feature>
<evidence type="ECO:0000259" key="33">
    <source>
        <dbReference type="PROSITE" id="PS51117"/>
    </source>
</evidence>
<evidence type="ECO:0000256" key="19">
    <source>
        <dbReference type="ARBA" id="ARBA00023228"/>
    </source>
</evidence>
<keyword evidence="11" id="KW-0677">Repeat</keyword>
<feature type="domain" description="Laminin EGF-like" evidence="31">
    <location>
        <begin position="2811"/>
        <end position="2860"/>
    </location>
</feature>
<evidence type="ECO:0000256" key="2">
    <source>
        <dbReference type="ARBA" id="ARBA00004302"/>
    </source>
</evidence>
<feature type="disulfide bond" evidence="26">
    <location>
        <begin position="4636"/>
        <end position="4663"/>
    </location>
</feature>
<evidence type="ECO:0000256" key="9">
    <source>
        <dbReference type="ARBA" id="ARBA00022553"/>
    </source>
</evidence>
<keyword evidence="15 28" id="KW-0175">Coiled coil</keyword>
<feature type="domain" description="Laminin N-terminal" evidence="33">
    <location>
        <begin position="1044"/>
        <end position="1297"/>
    </location>
</feature>
<feature type="disulfide bond" evidence="27">
    <location>
        <begin position="2991"/>
        <end position="3000"/>
    </location>
</feature>
<dbReference type="GO" id="GO:0048731">
    <property type="term" value="P:system development"/>
    <property type="evidence" value="ECO:0007669"/>
    <property type="project" value="UniProtKB-ARBA"/>
</dbReference>
<dbReference type="GO" id="GO:0000407">
    <property type="term" value="C:phagophore assembly site"/>
    <property type="evidence" value="ECO:0007669"/>
    <property type="project" value="UniProtKB-SubCell"/>
</dbReference>
<evidence type="ECO:0000256" key="10">
    <source>
        <dbReference type="ARBA" id="ARBA00022729"/>
    </source>
</evidence>
<feature type="disulfide bond" evidence="27">
    <location>
        <begin position="1675"/>
        <end position="1684"/>
    </location>
</feature>
<evidence type="ECO:0000256" key="15">
    <source>
        <dbReference type="ARBA" id="ARBA00023054"/>
    </source>
</evidence>
<evidence type="ECO:0000256" key="6">
    <source>
        <dbReference type="ARBA" id="ARBA00022490"/>
    </source>
</evidence>
<evidence type="ECO:0000256" key="5">
    <source>
        <dbReference type="ARBA" id="ARBA00004514"/>
    </source>
</evidence>
<dbReference type="GO" id="GO:0005604">
    <property type="term" value="C:basement membrane"/>
    <property type="evidence" value="ECO:0007669"/>
    <property type="project" value="UniProtKB-SubCell"/>
</dbReference>
<accession>A0AAN9TEJ4</accession>
<dbReference type="FunFam" id="2.10.25.10:FF:000090">
    <property type="entry name" value="laminin subunit alpha"/>
    <property type="match status" value="2"/>
</dbReference>
<feature type="disulfide bond" evidence="27">
    <location>
        <begin position="2391"/>
        <end position="2408"/>
    </location>
</feature>
<evidence type="ECO:0000256" key="16">
    <source>
        <dbReference type="ARBA" id="ARBA00023157"/>
    </source>
</evidence>
<keyword evidence="8" id="KW-0272">Extracellular matrix</keyword>
<dbReference type="GO" id="GO:0019901">
    <property type="term" value="F:protein kinase binding"/>
    <property type="evidence" value="ECO:0007669"/>
    <property type="project" value="UniProtKB-ARBA"/>
</dbReference>
<feature type="domain" description="Laminin EGF-like" evidence="31">
    <location>
        <begin position="3019"/>
        <end position="3065"/>
    </location>
</feature>
<sequence length="4666" mass="518707">MLYVFYVDLGKRLALDMNLVNESVISLKQAIEENQHIPTNKQVLLISGGECLADSANVCKYSAGTDTNPIYLFNRSFLEKDEIPIIGSDFRPGNVADLDNMYEYIEHFDSRKVTFYSINKINELAQKYLIEARSIANYTNELNADALSQQQGWAAAIANLDDFMANFKSQCETFDNMYTRYLETRQENIDLINGFSEDLKLLSQIPLLPALLEGNEEERARLELCYDRNKLGSISLLDWISAKEPEQSLEDLVEICRTALEKYDEAAVISLRQDIEKLFNEPEKLRALRNNAEISEKLTNLSRLIVTIKQTFEDQEKKADGIGLNYKRATDLQDNTILPDLVDTHKNTLLLMKANHMNLRSCRQMCLQAKKELCYIIHKRLKAVMIIQEQAAEIGSVLVLQGANMKRMRDYIELIRQLHTTPINYCIAVSEVVRRRSYSQAFLMWASDLACRIFAIYTEETERRSKFLCRFEGHFLKCLFPGLDDMPPVFATQSPPLFDSNLPPLCEDDLKHLCQKVPNFEDQTSLPDVDAIRNFFLSKSLTLSGVNIQNDSEAKVTSLVMDQMCSMSGSGKSELLQFEEKNEPFSQNMIISDNSCADLRMPSSNSVAVAPSDPDQMIIQIQSSKEEELRTHDRELQSMRDSLAILGTVAHKTVISLRRDLSLLRDWVYSNQSEIVSIVGTLYAELQKYRNAVHMLSEQLGAKDDQIKGLYFKISEIENEQLARDETEKLEKARFQEEISATVRKEKELAVKEVTEKLAHAHKEEIDLLRQRLKLLTFANAEHSPGSDSGQERVERGDFIAIANHEAMMDQLKFTLDTRMNNTLAEERSKYEAAIKNLEEQNRIMVESVKASLLEDFNRQIETMRQRENSLVCELQRHRETIHTLTDPEGGSQSLLTRIEELERDKNRLQAELINERKLKYSYPASGSPQSGALFGSKCNVGDPVLVVWDDQKKNYTILQDSDVLHFVHPVSIDLLGLRPASDGSPRKLYCPAEVIEKEYCASKKMKNRYNLEEGERFYRVKVKPLANAVHLIAASLISHFTTFGQVLTPPYFNLAEGRRINASATCGEGVPEPELYCKLVGADVEKDLNVENLVYQGQFCDYCDPKSALKKHPAEYAVDGRKTWWQSPPLSRGMSYNEVNLTVELGQEFHVAYVIVKMGNSPRPRVWVLERSSDNGQTYSPWQYFADSPSECRNFFGPDVDFQIKADDSVICSWQFSKIVPLEGGEIVVPLVQNRPSANDFFNSTVLQEWTRATNVRFRLLGVKNLLGHLMSIARQDVTTTRRYYYSIEDISIGGRCRCNGHADTCTADDENDPFKRVCDCKDNTCGRNCEYCCPGFEQKKWSQSKNNKRFICERCNCFGHSDQCVYNETVDNLKLSSDLQGNYEGGGVCQNCQHNTEGYNCNKCVNGYYRPYGKNLSDIDVCQKCRCEYAYSTGNCEDGTGKCECKPEFTKPNCDSCSFGHYGYPLCRPCDCYINGTTTLQCQADNGRCSCKFNYGGDDCRICAEKFYSFPECKPCDCHSIGSASNVCDLNSGDCKCLSNFGGRTCNECRNGYHSFPTCSFCNCDVKGTLAEICDKSNGKCLCKPGYGGARCDYCVANFTGFPDCKPCNCSSIGSTSTVCDTAGRCTCFPNFSEKLCDKCAPGFYNYPNCIPCNCNRDGSNGLTCNNDGSCICKPNFSGIKCEQCNIGYYNFPTCEKCSFNPAGVISSFTSCPADLRKIDCKANVLGRECSECKELFWNLKSTNPVGCEDCDCNLNGTVGKLGTCDMKTGQCFCKAAVTSRQCSECSDGYYGLSDTNLFGCTDCDCDVGGAVSNICDKRSGQCVCQPRVVGRNCKEALTTSYFPTLHQYQYEIEDGVDPEKNPVSYAFDEAVFPGYSWKGYAVFSQLQSETNHDILVDKPSIYRIILRYINLNNQAISGEISVSPESSNTADSEQKFEVLFKPSKTPSFVTVAGINGNNPSPFVLNPGPWIVKIKTSKNLFLDYFVLIPAEYYEATALVVNITAPCSVDKVEICRQYVYPNISSFDQTKASGGYINTGGSRSNIQLYLEESEDKFGKEKMAVLSDAQPELTYDMTITRPGLYVVVIIYATTKDRPKSTIEIDGSTQLFINRGTAAINNCRYSTLCRAVAVDRDNKVAIFNLDSNNVKFILKGAGDGIGIESVVPIPVEKWSLDYIQPKPSCIKKDNICFSPIYSSPPESKRIDFKTGNENRINATLPSTIFDNTTELVFLDYQDAMVDVSGKVAKAGPYVFVVHYYQPDFPEFEMDVIVQNGHFYEAQLPVKHCPSVSGCRSVIRQANANNIFQLTENFVLTLKEPNHKSIWLHYLLVIPSSQYNPNIVNELPFDLTASFISQCGQNHFYIDHKEEAFCKEAVFSLSTKYNHGTIPCQCDFEGSMSFECEKFGGQCPCHKNIVGRRCDTCKTGYFGFPHCQSCNCSTTAVCDTTTGECQCPRNVHGEKCNKCIPYTYGFDPIHGCRQCNCNIQGVKWGKLQCNDLDGSCDCKEHVEGRTCDRCSAGYYQFPICEACECDLRGTTEDICNQTSAACFCKNNVHGSACDVCKDGTFNLQAENAEGCTKCFCFGRTTRCSSSVLFTKNVSVYENWSISVISQSDSVNVEPASSIVQVAPNNISLTVGATAEGIAYFSAPKEFLGNKLTSYGNYLAYTVLYDGEGDPDSGANVILFGAKNYLLYYTDELPVNSVPFEFSVKIVESNFRTISGLAVTREEMMQVLQNLTGLYIKATYAKKGSLTTISKISIEVATSEYHETSNVASAVEKCQCPPSYMGLSCEECADGFYRVPNGPFGGYCVPCQCNGHSNSCDKTTGICHNCKHNTKGEHCEKCEMGYYGNATVGTPNDCLICACPLPVQSNNFATGCDINDLGDKIICDCISGYAGARCERCGAGFYGRPEVTGEVCVSCQCNGNIDPSDPEACDHMTGKCLKCLNNTYGDSCERCAPGYFGDAITAKDCQPCVCDKCGTRECDHYSGQCHCHDNIVGEKCDRCADQHYGFTKCQGCTPCKCDIASESLQCDDTTGHCRCKEGVFRKTCDQCTPGFWNYSSNGCISCGCNTGYSIGMGCNAKTGLCECLSGVIGEKCDSCPYRNVLIPNEGCLACDNCTHGLLDVTDEIRRDFDPILREFKTETIGFFTARRLKYINDFFEQLAPNITDIVSFQFDVSPYEKNISIVEGEAANVLSVYTDAAGSQEKGNSAFDQAQKVDSLANRVADMARTTVFKITGLGYSLETSAGPQIDYAVQEAQQNLIGINNLDLDEEKKTEVNDVVAKANQTLQNSLTFVSPVNGTISSLNTVKNKLDKFVEKLEELDSHTEKAQKTAIDTTAINEKHKKANLLERVKSLVDITADANKTLQEVSSLLKNTSNDIDATQTNFAELAVSNSNIKDAESRANTNVEMLKNNLRTASDEVRRASEHATELENQAKILQDQKSVSSKHAVEAATSYKNIVSALDDARNLTDSAKQDADNSDAASQGLADRIHVSQQKSTDVREKARNTLNDVELKLQPELEAILELEKNVSALINQTENSINNVNKLLIEPTDPNNLNDKLKNLNADDVSTKAKDALSSIENIALSLPKKLEEAKKLYESRHSKKKASTEAGDFADKTESQIPVIQEYIDKLKDKPGNVNKTINNINDTVEMLQEKISMAKDLAAKINVGVTLHPNTVLELPIPSSLLDQGSSTDISLYFKTDQPNALLLYIGNEVGNPRQKRDASKMRRSKSDDYIAIEIENGFVVLTADIGEKQISQLVVNEPYVANNMWYNVRVERIGKTINLTVIAETTGVQKQARKHSVSGETTGSHFVLNLDKDNSKFFIGGLPPTFSAPPSVRNTFNGQVEDLTIDGVPIGLWNFVKIHTPLGVAPSKIVNGSIERDVLRKTESSTGCRFIGDGYVKLSARGYLSTSQTDIVLQFKTISSDGLLFLTHKNDIFVSIELRAGYIYYQYNVGKGIVSLHTPLTYNNDSWHTIEAKRYQHDALLRVDGKEIQKETAPDLQNKQPEFELPEYIYIGGFSGDHKIGEVTKMSFEGCIDGFQINSEAVDINKNLNAHGVIPGCPERFSKFVSFNEGDHGYIQWPRENLRLNFSNTYNIELTFRIKTKAKDGLIAYGKGGDMSFSLLMSDGSIVFRSYKSEVNTGPNMKYNDDRWHAIMAFHDANSLHLLIDDFDMFKSAEITRQNFYSLPGKLFFGSVPSDIDKTAAFEMPFNGCIGDATFNGVVINFDEIAEGKDAAIGRCSGPGQQIRPSHPTEKPSNSGITSTTISEISTATESMFPEAPVTVAPGCLPLKPATDNDISVESGFRFGTRKQSAQTYAFNSLQYQGSVEFSVEIKTISSDGIMFYVTQPQNKDFLALYVKDSKLHFKYSCSGEGGILVSAVNVNEGEWHKIQMAVSESQTRLWIDEQDESGVSGNGCKSLNIASPHYIGGADAIALETAKNHLEGFNKTFVGCLRNFKQNGQTVSGPSTSIGVIPCSNKVEKGTYFPRDGGFLKAYEHFKVGRNIDLRMEIKPRNISGLLMAVHAKRDYLVLQINDGSINFTVENGNGPVSTIFRPSTPDYFCDGQWHSIIATKTKNIIILTVDEKQVNPYGIDNGLSSVTDTQHPLYIGGYPSTITKSPGILVSNTQYIGCIRNLKINNEPQDLSSFTPHGDVMFNVCPTI</sequence>
<feature type="domain" description="Laminin EGF-like" evidence="31">
    <location>
        <begin position="2480"/>
        <end position="2527"/>
    </location>
</feature>
<dbReference type="InterPro" id="IPR000034">
    <property type="entry name" value="Laminin_IV"/>
</dbReference>
<dbReference type="InterPro" id="IPR002049">
    <property type="entry name" value="LE_dom"/>
</dbReference>
<feature type="disulfide bond" evidence="27">
    <location>
        <begin position="2549"/>
        <end position="2558"/>
    </location>
</feature>
<reference evidence="34 35" key="1">
    <citation type="submission" date="2024-03" db="EMBL/GenBank/DDBJ databases">
        <title>Adaptation during the transition from Ophiocordyceps entomopathogen to insect associate is accompanied by gene loss and intensified selection.</title>
        <authorList>
            <person name="Ward C.M."/>
            <person name="Onetto C.A."/>
            <person name="Borneman A.R."/>
        </authorList>
    </citation>
    <scope>NUCLEOTIDE SEQUENCE [LARGE SCALE GENOMIC DNA]</scope>
    <source>
        <strain evidence="34">AWRI1</strain>
        <tissue evidence="34">Single Adult Female</tissue>
    </source>
</reference>
<keyword evidence="35" id="KW-1185">Reference proteome</keyword>
<feature type="disulfide bond" evidence="27">
    <location>
        <begin position="1520"/>
        <end position="1537"/>
    </location>
</feature>
<feature type="domain" description="Laminin EGF-like" evidence="31">
    <location>
        <begin position="1610"/>
        <end position="1654"/>
    </location>
</feature>
<feature type="coiled-coil region" evidence="28">
    <location>
        <begin position="744"/>
        <end position="772"/>
    </location>
</feature>
<dbReference type="SMART" id="SM00282">
    <property type="entry name" value="LamG"/>
    <property type="match status" value="5"/>
</dbReference>
<dbReference type="SMART" id="SM00281">
    <property type="entry name" value="LamB"/>
    <property type="match status" value="1"/>
</dbReference>
<dbReference type="FunFam" id="2.10.25.10:FF:000069">
    <property type="entry name" value="Laminin subunit alpha 1"/>
    <property type="match status" value="1"/>
</dbReference>
<feature type="disulfide bond" evidence="27">
    <location>
        <begin position="2955"/>
        <end position="2969"/>
    </location>
</feature>
<dbReference type="Pfam" id="PF00052">
    <property type="entry name" value="Laminin_B"/>
    <property type="match status" value="1"/>
</dbReference>
<feature type="disulfide bond" evidence="27">
    <location>
        <begin position="1585"/>
        <end position="1594"/>
    </location>
</feature>
<dbReference type="Pfam" id="PF24973">
    <property type="entry name" value="EGF_LMN_ATRN"/>
    <property type="match status" value="1"/>
</dbReference>
<evidence type="ECO:0000256" key="23">
    <source>
        <dbReference type="ARBA" id="ARBA00053494"/>
    </source>
</evidence>
<dbReference type="Pfam" id="PF02210">
    <property type="entry name" value="Laminin_G_2"/>
    <property type="match status" value="5"/>
</dbReference>
<evidence type="ECO:0000256" key="1">
    <source>
        <dbReference type="ARBA" id="ARBA00004123"/>
    </source>
</evidence>
<evidence type="ECO:0000256" key="13">
    <source>
        <dbReference type="ARBA" id="ARBA00023006"/>
    </source>
</evidence>
<dbReference type="SMART" id="SM00136">
    <property type="entry name" value="LamNT"/>
    <property type="match status" value="1"/>
</dbReference>
<comment type="caution">
    <text evidence="34">The sequence shown here is derived from an EMBL/GenBank/DDBJ whole genome shotgun (WGS) entry which is preliminary data.</text>
</comment>
<evidence type="ECO:0000256" key="24">
    <source>
        <dbReference type="ARBA" id="ARBA00069790"/>
    </source>
</evidence>
<dbReference type="Gene3D" id="3.10.20.90">
    <property type="entry name" value="Phosphatidylinositol 3-kinase Catalytic Subunit, Chain A, domain 1"/>
    <property type="match status" value="1"/>
</dbReference>
<feature type="domain" description="Laminin EGF-like" evidence="31">
    <location>
        <begin position="2435"/>
        <end position="2479"/>
    </location>
</feature>
<feature type="domain" description="Laminin G" evidence="30">
    <location>
        <begin position="4072"/>
        <end position="4244"/>
    </location>
</feature>
<keyword evidence="17" id="KW-0804">Transcription</keyword>
<dbReference type="InterPro" id="IPR013320">
    <property type="entry name" value="ConA-like_dom_sf"/>
</dbReference>
<dbReference type="CDD" id="cd00055">
    <property type="entry name" value="EGF_Lam"/>
    <property type="match status" value="21"/>
</dbReference>
<dbReference type="InterPro" id="IPR000742">
    <property type="entry name" value="EGF"/>
</dbReference>
<dbReference type="GO" id="GO:0009888">
    <property type="term" value="P:tissue development"/>
    <property type="evidence" value="ECO:0007669"/>
    <property type="project" value="TreeGrafter"/>
</dbReference>
<feature type="disulfide bond" evidence="27">
    <location>
        <begin position="1630"/>
        <end position="1639"/>
    </location>
</feature>
<evidence type="ECO:0000256" key="3">
    <source>
        <dbReference type="ARBA" id="ARBA00004329"/>
    </source>
</evidence>
<dbReference type="PROSITE" id="PS51117">
    <property type="entry name" value="LAMININ_NTER"/>
    <property type="match status" value="1"/>
</dbReference>
<evidence type="ECO:0000313" key="34">
    <source>
        <dbReference type="EMBL" id="KAK7583734.1"/>
    </source>
</evidence>
<comment type="function">
    <text evidence="23">Involved in autophagy. Regulates early events but also late events of autophagosome formation through direct interaction with Atg16L1. Required for the formation of the autophagosome-like double-membrane structure that surrounds the Salmonella-containing vacuole (SCV) during S.typhimurium infection and subsequent xenophagy. Involved in repair of DNA damage caused by ionizing radiation, which subsequently improves cell survival by decreasing apoptosis. Inhibits PTK2/FAK1 and PTK2B/PYK2 kinase activity, affecting their downstream signaling pathways. Plays a role as a modulator of TGF-beta-signaling by restricting substrate specificity of RNF111. Functions as a DNA-binding transcription factor. Is a potent regulator of the RB1 pathway through induction of RB1 expression. Plays a crucial role in muscular differentiation. Plays an indispensable role in fetal hematopoiesis and in the regulation of neuronal homeostasis.</text>
</comment>
<feature type="domain" description="Laminin EGF-like" evidence="31">
    <location>
        <begin position="2528"/>
        <end position="2578"/>
    </location>
</feature>
<evidence type="ECO:0000256" key="14">
    <source>
        <dbReference type="ARBA" id="ARBA00023015"/>
    </source>
</evidence>
<dbReference type="PANTHER" id="PTHR10574">
    <property type="entry name" value="NETRIN/LAMININ-RELATED"/>
    <property type="match status" value="1"/>
</dbReference>
<comment type="subcellular location">
    <subcellularLocation>
        <location evidence="5">Cytoplasm</location>
        <location evidence="5">Cytosol</location>
    </subcellularLocation>
    <subcellularLocation>
        <location evidence="4">Lysosome</location>
    </subcellularLocation>
    <subcellularLocation>
        <location evidence="1">Nucleus</location>
    </subcellularLocation>
    <subcellularLocation>
        <location evidence="3">Preautophagosomal structure</location>
    </subcellularLocation>
    <subcellularLocation>
        <location evidence="2">Secreted</location>
        <location evidence="2">Extracellular space</location>
        <location evidence="2">Extracellular matrix</location>
        <location evidence="2">Basement membrane</location>
    </subcellularLocation>
</comment>
<evidence type="ECO:0000256" key="27">
    <source>
        <dbReference type="PROSITE-ProRule" id="PRU00460"/>
    </source>
</evidence>
<protein>
    <recommendedName>
        <fullName evidence="24">RB1-inducible coiled-coil protein 1</fullName>
    </recommendedName>
    <alternativeName>
        <fullName evidence="25">FAK family kinase-interacting protein of 200 kDa</fullName>
    </alternativeName>
</protein>
<evidence type="ECO:0000256" key="12">
    <source>
        <dbReference type="ARBA" id="ARBA00022869"/>
    </source>
</evidence>
<evidence type="ECO:0000259" key="32">
    <source>
        <dbReference type="PROSITE" id="PS51115"/>
    </source>
</evidence>
<dbReference type="SUPFAM" id="SSF49899">
    <property type="entry name" value="Concanavalin A-like lectins/glucanases"/>
    <property type="match status" value="5"/>
</dbReference>
<feature type="domain" description="Laminin G" evidence="30">
    <location>
        <begin position="4308"/>
        <end position="4480"/>
    </location>
</feature>
<dbReference type="Pfam" id="PF06009">
    <property type="entry name" value="Laminin_II"/>
    <property type="match status" value="1"/>
</dbReference>
<evidence type="ECO:0000256" key="4">
    <source>
        <dbReference type="ARBA" id="ARBA00004371"/>
    </source>
</evidence>
<feature type="coiled-coil region" evidence="28">
    <location>
        <begin position="821"/>
        <end position="919"/>
    </location>
</feature>
<evidence type="ECO:0000256" key="18">
    <source>
        <dbReference type="ARBA" id="ARBA00023180"/>
    </source>
</evidence>
<dbReference type="CDD" id="cd17060">
    <property type="entry name" value="Ubl_RB1CC1"/>
    <property type="match status" value="1"/>
</dbReference>
<dbReference type="FunFam" id="2.10.25.10:FF:000388">
    <property type="entry name" value="Laminin subunit alpha"/>
    <property type="match status" value="1"/>
</dbReference>
<dbReference type="GO" id="GO:0005634">
    <property type="term" value="C:nucleus"/>
    <property type="evidence" value="ECO:0007669"/>
    <property type="project" value="UniProtKB-SubCell"/>
</dbReference>
<feature type="disulfide bond" evidence="27">
    <location>
        <begin position="1610"/>
        <end position="1622"/>
    </location>
</feature>
<feature type="disulfide bond" evidence="27">
    <location>
        <begin position="1539"/>
        <end position="1548"/>
    </location>
</feature>
<dbReference type="InterPro" id="IPR008211">
    <property type="entry name" value="Laminin_N"/>
</dbReference>
<feature type="disulfide bond" evidence="27">
    <location>
        <begin position="1776"/>
        <end position="1785"/>
    </location>
</feature>
<name>A0AAN9TEJ4_9HEMI</name>
<keyword evidence="13" id="KW-0072">Autophagy</keyword>
<dbReference type="Gene3D" id="2.170.300.10">
    <property type="entry name" value="Tie2 ligand-binding domain superfamily"/>
    <property type="match status" value="1"/>
</dbReference>
<dbReference type="Proteomes" id="UP001367676">
    <property type="component" value="Unassembled WGS sequence"/>
</dbReference>
<organism evidence="34 35">
    <name type="scientific">Parthenolecanium corni</name>
    <dbReference type="NCBI Taxonomy" id="536013"/>
    <lineage>
        <taxon>Eukaryota</taxon>
        <taxon>Metazoa</taxon>
        <taxon>Ecdysozoa</taxon>
        <taxon>Arthropoda</taxon>
        <taxon>Hexapoda</taxon>
        <taxon>Insecta</taxon>
        <taxon>Pterygota</taxon>
        <taxon>Neoptera</taxon>
        <taxon>Paraneoptera</taxon>
        <taxon>Hemiptera</taxon>
        <taxon>Sternorrhyncha</taxon>
        <taxon>Coccoidea</taxon>
        <taxon>Coccidae</taxon>
        <taxon>Parthenolecanium</taxon>
    </lineage>
</organism>
<feature type="disulfide bond" evidence="27">
    <location>
        <begin position="1655"/>
        <end position="1667"/>
    </location>
</feature>
<keyword evidence="9" id="KW-0597">Phosphoprotein</keyword>
<feature type="domain" description="Laminin EGF-like" evidence="31">
    <location>
        <begin position="2389"/>
        <end position="2434"/>
    </location>
</feature>
<dbReference type="InterPro" id="IPR010307">
    <property type="entry name" value="Laminin_dom_II"/>
</dbReference>
<comment type="caution">
    <text evidence="27">Lacks conserved residue(s) required for the propagation of feature annotation.</text>
</comment>
<evidence type="ECO:0000256" key="8">
    <source>
        <dbReference type="ARBA" id="ARBA00022530"/>
    </source>
</evidence>
<evidence type="ECO:0000259" key="31">
    <source>
        <dbReference type="PROSITE" id="PS50027"/>
    </source>
</evidence>
<feature type="domain" description="Laminin EGF-like" evidence="31">
    <location>
        <begin position="1753"/>
        <end position="1805"/>
    </location>
</feature>
<feature type="domain" description="Laminin G" evidence="30">
    <location>
        <begin position="3669"/>
        <end position="3896"/>
    </location>
</feature>
<dbReference type="Pfam" id="PF00055">
    <property type="entry name" value="Laminin_N"/>
    <property type="match status" value="1"/>
</dbReference>
<keyword evidence="21 27" id="KW-0424">Laminin EGF-like domain</keyword>
<feature type="disulfide bond" evidence="26">
    <location>
        <begin position="4217"/>
        <end position="4244"/>
    </location>
</feature>
<dbReference type="GO" id="GO:0030054">
    <property type="term" value="C:cell junction"/>
    <property type="evidence" value="ECO:0007669"/>
    <property type="project" value="UniProtKB-ARBA"/>
</dbReference>
<keyword evidence="18" id="KW-0325">Glycoprotein</keyword>
<feature type="domain" description="Laminin G" evidence="30">
    <location>
        <begin position="4486"/>
        <end position="4663"/>
    </location>
</feature>
<dbReference type="GO" id="GO:0031090">
    <property type="term" value="C:organelle membrane"/>
    <property type="evidence" value="ECO:0007669"/>
    <property type="project" value="UniProtKB-ARBA"/>
</dbReference>
<dbReference type="GO" id="GO:0007155">
    <property type="term" value="P:cell adhesion"/>
    <property type="evidence" value="ECO:0007669"/>
    <property type="project" value="InterPro"/>
</dbReference>
<feature type="domain" description="Laminin EGF-like" evidence="31">
    <location>
        <begin position="2972"/>
        <end position="3018"/>
    </location>
</feature>
<dbReference type="PRINTS" id="PR00011">
    <property type="entry name" value="EGFLAMININ"/>
</dbReference>
<dbReference type="Pfam" id="PF04108">
    <property type="entry name" value="ATG17_like"/>
    <property type="match status" value="1"/>
</dbReference>
<evidence type="ECO:0000256" key="20">
    <source>
        <dbReference type="ARBA" id="ARBA00023242"/>
    </source>
</evidence>
<evidence type="ECO:0000256" key="7">
    <source>
        <dbReference type="ARBA" id="ARBA00022525"/>
    </source>
</evidence>
<dbReference type="FunFam" id="2.10.25.10:FF:000051">
    <property type="entry name" value="Laminin subunit alpha 4"/>
    <property type="match status" value="1"/>
</dbReference>
<feature type="region of interest" description="Disordered" evidence="29">
    <location>
        <begin position="4244"/>
        <end position="4267"/>
    </location>
</feature>
<feature type="domain" description="Laminin IV type A" evidence="32">
    <location>
        <begin position="2599"/>
        <end position="2777"/>
    </location>
</feature>
<dbReference type="FunFam" id="2.10.25.10:FF:000082">
    <property type="entry name" value="Laminin subunit alpha 1"/>
    <property type="match status" value="1"/>
</dbReference>
<dbReference type="GO" id="GO:0009887">
    <property type="term" value="P:animal organ morphogenesis"/>
    <property type="evidence" value="ECO:0007669"/>
    <property type="project" value="TreeGrafter"/>
</dbReference>
<keyword evidence="22" id="KW-0131">Cell cycle</keyword>
<dbReference type="PROSITE" id="PS01248">
    <property type="entry name" value="EGF_LAM_1"/>
    <property type="match status" value="4"/>
</dbReference>
<dbReference type="SUPFAM" id="SSF57196">
    <property type="entry name" value="EGF/Laminin"/>
    <property type="match status" value="19"/>
</dbReference>
<dbReference type="CDD" id="cd00110">
    <property type="entry name" value="LamG"/>
    <property type="match status" value="5"/>
</dbReference>
<feature type="disulfide bond" evidence="27">
    <location>
        <begin position="3039"/>
        <end position="3048"/>
    </location>
</feature>
<dbReference type="GO" id="GO:0008285">
    <property type="term" value="P:negative regulation of cell population proliferation"/>
    <property type="evidence" value="ECO:0007669"/>
    <property type="project" value="UniProtKB-ARBA"/>
</dbReference>
<proteinExistence type="predicted"/>
<feature type="disulfide bond" evidence="27">
    <location>
        <begin position="2503"/>
        <end position="2512"/>
    </location>
</feature>
<dbReference type="EMBL" id="JBBCAQ010000032">
    <property type="protein sequence ID" value="KAK7583734.1"/>
    <property type="molecule type" value="Genomic_DNA"/>
</dbReference>
<dbReference type="SMART" id="SM00181">
    <property type="entry name" value="EGF"/>
    <property type="match status" value="11"/>
</dbReference>
<feature type="disulfide bond" evidence="27">
    <location>
        <begin position="1566"/>
        <end position="1583"/>
    </location>
</feature>
<feature type="domain" description="Laminin EGF-like" evidence="31">
    <location>
        <begin position="2919"/>
        <end position="2971"/>
    </location>
</feature>
<evidence type="ECO:0000313" key="35">
    <source>
        <dbReference type="Proteomes" id="UP001367676"/>
    </source>
</evidence>
<dbReference type="FunFam" id="3.10.20.90:FF:000049">
    <property type="entry name" value="RB1-inducible coiled-coil protein 1 isoform X1"/>
    <property type="match status" value="1"/>
</dbReference>
<dbReference type="FunFam" id="2.60.120.260:FF:000092">
    <property type="entry name" value="Laminin subunit alpha-3"/>
    <property type="match status" value="1"/>
</dbReference>
<keyword evidence="12" id="KW-0084">Basement membrane</keyword>
<feature type="disulfide bond" evidence="27">
    <location>
        <begin position="2943"/>
        <end position="2952"/>
    </location>
</feature>
<dbReference type="FunFam" id="2.10.25.10:FF:000407">
    <property type="entry name" value="Laminin subunit alpha-3"/>
    <property type="match status" value="1"/>
</dbReference>
<feature type="disulfide bond" evidence="27">
    <location>
        <begin position="2530"/>
        <end position="2547"/>
    </location>
</feature>
<dbReference type="PROSITE" id="PS51115">
    <property type="entry name" value="LAMININ_IVA"/>
    <property type="match status" value="1"/>
</dbReference>
<dbReference type="GO" id="GO:0005764">
    <property type="term" value="C:lysosome"/>
    <property type="evidence" value="ECO:0007669"/>
    <property type="project" value="UniProtKB-SubCell"/>
</dbReference>
<feature type="domain" description="Laminin EGF-like" evidence="31">
    <location>
        <begin position="1564"/>
        <end position="1609"/>
    </location>
</feature>
<evidence type="ECO:0000256" key="21">
    <source>
        <dbReference type="ARBA" id="ARBA00023292"/>
    </source>
</evidence>
<feature type="disulfide bond" evidence="27">
    <location>
        <begin position="2410"/>
        <end position="2419"/>
    </location>
</feature>
<feature type="domain" description="Laminin EGF-like" evidence="31">
    <location>
        <begin position="1518"/>
        <end position="1563"/>
    </location>
</feature>
<feature type="coiled-coil region" evidence="28">
    <location>
        <begin position="3401"/>
        <end position="3442"/>
    </location>
</feature>
<dbReference type="PROSITE" id="PS50025">
    <property type="entry name" value="LAM_G_DOMAIN"/>
    <property type="match status" value="5"/>
</dbReference>
<feature type="domain" description="Laminin EGF-like" evidence="31">
    <location>
        <begin position="1655"/>
        <end position="1699"/>
    </location>
</feature>
<dbReference type="FunFam" id="2.10.25.10:FF:000106">
    <property type="entry name" value="Heparan sulfate proteoglycan 2"/>
    <property type="match status" value="1"/>
</dbReference>
<feature type="disulfide bond" evidence="27">
    <location>
        <begin position="2830"/>
        <end position="2839"/>
    </location>
</feature>
<evidence type="ECO:0000256" key="17">
    <source>
        <dbReference type="ARBA" id="ARBA00023163"/>
    </source>
</evidence>
<dbReference type="Gene3D" id="2.60.120.260">
    <property type="entry name" value="Galactose-binding domain-like"/>
    <property type="match status" value="1"/>
</dbReference>
<evidence type="ECO:0000256" key="25">
    <source>
        <dbReference type="ARBA" id="ARBA00080154"/>
    </source>
</evidence>
<evidence type="ECO:0000256" key="28">
    <source>
        <dbReference type="SAM" id="Coils"/>
    </source>
</evidence>
<dbReference type="Gene3D" id="2.60.120.200">
    <property type="match status" value="5"/>
</dbReference>
<evidence type="ECO:0000256" key="29">
    <source>
        <dbReference type="SAM" id="MobiDB-lite"/>
    </source>
</evidence>
<feature type="disulfide bond" evidence="27">
    <location>
        <begin position="2389"/>
        <end position="2401"/>
    </location>
</feature>
<dbReference type="PANTHER" id="PTHR10574:SF406">
    <property type="entry name" value="LAMININ SUBUNIT ALPHA 5"/>
    <property type="match status" value="1"/>
</dbReference>
<dbReference type="InterPro" id="IPR045326">
    <property type="entry name" value="ATG17-like_dom"/>
</dbReference>
<keyword evidence="14" id="KW-0805">Transcription regulation</keyword>
<keyword evidence="19" id="KW-0458">Lysosome</keyword>